<dbReference type="Proteomes" id="UP001066276">
    <property type="component" value="Chromosome 7"/>
</dbReference>
<keyword evidence="2" id="KW-1185">Reference proteome</keyword>
<evidence type="ECO:0000313" key="2">
    <source>
        <dbReference type="Proteomes" id="UP001066276"/>
    </source>
</evidence>
<comment type="caution">
    <text evidence="1">The sequence shown here is derived from an EMBL/GenBank/DDBJ whole genome shotgun (WGS) entry which is preliminary data.</text>
</comment>
<organism evidence="1 2">
    <name type="scientific">Pleurodeles waltl</name>
    <name type="common">Iberian ribbed newt</name>
    <dbReference type="NCBI Taxonomy" id="8319"/>
    <lineage>
        <taxon>Eukaryota</taxon>
        <taxon>Metazoa</taxon>
        <taxon>Chordata</taxon>
        <taxon>Craniata</taxon>
        <taxon>Vertebrata</taxon>
        <taxon>Euteleostomi</taxon>
        <taxon>Amphibia</taxon>
        <taxon>Batrachia</taxon>
        <taxon>Caudata</taxon>
        <taxon>Salamandroidea</taxon>
        <taxon>Salamandridae</taxon>
        <taxon>Pleurodelinae</taxon>
        <taxon>Pleurodeles</taxon>
    </lineage>
</organism>
<proteinExistence type="predicted"/>
<name>A0AAV7PG74_PLEWA</name>
<gene>
    <name evidence="1" type="ORF">NDU88_004497</name>
</gene>
<dbReference type="AlphaFoldDB" id="A0AAV7PG74"/>
<sequence>MPTHACVSLAVESSRCRSLGHLASRPQNKSAWNLGWVGERGSGFRILLHCIKLRTYKAHHHRARHRPETARLVEQQKKQVGIPTLTGGYNAVVTYLRCLGLSLLCFCPGVLQGERSRREARDLR</sequence>
<reference evidence="1" key="1">
    <citation type="journal article" date="2022" name="bioRxiv">
        <title>Sequencing and chromosome-scale assembly of the giantPleurodeles waltlgenome.</title>
        <authorList>
            <person name="Brown T."/>
            <person name="Elewa A."/>
            <person name="Iarovenko S."/>
            <person name="Subramanian E."/>
            <person name="Araus A.J."/>
            <person name="Petzold A."/>
            <person name="Susuki M."/>
            <person name="Suzuki K.-i.T."/>
            <person name="Hayashi T."/>
            <person name="Toyoda A."/>
            <person name="Oliveira C."/>
            <person name="Osipova E."/>
            <person name="Leigh N.D."/>
            <person name="Simon A."/>
            <person name="Yun M.H."/>
        </authorList>
    </citation>
    <scope>NUCLEOTIDE SEQUENCE</scope>
    <source>
        <strain evidence="1">20211129_DDA</strain>
        <tissue evidence="1">Liver</tissue>
    </source>
</reference>
<evidence type="ECO:0000313" key="1">
    <source>
        <dbReference type="EMBL" id="KAJ1126085.1"/>
    </source>
</evidence>
<protein>
    <submittedName>
        <fullName evidence="1">Uncharacterized protein</fullName>
    </submittedName>
</protein>
<accession>A0AAV7PG74</accession>
<dbReference type="EMBL" id="JANPWB010000011">
    <property type="protein sequence ID" value="KAJ1126085.1"/>
    <property type="molecule type" value="Genomic_DNA"/>
</dbReference>